<dbReference type="OrthoDB" id="8390786at2"/>
<dbReference type="RefSeq" id="WP_126535511.1">
    <property type="nucleotide sequence ID" value="NZ_BSPM01000008.1"/>
</dbReference>
<organism evidence="1 2">
    <name type="scientific">Oharaeibacter diazotrophicus</name>
    <dbReference type="NCBI Taxonomy" id="1920512"/>
    <lineage>
        <taxon>Bacteria</taxon>
        <taxon>Pseudomonadati</taxon>
        <taxon>Pseudomonadota</taxon>
        <taxon>Alphaproteobacteria</taxon>
        <taxon>Hyphomicrobiales</taxon>
        <taxon>Pleomorphomonadaceae</taxon>
        <taxon>Oharaeibacter</taxon>
    </lineage>
</organism>
<name>A0A4R6RNJ0_9HYPH</name>
<protein>
    <submittedName>
        <fullName evidence="1">Uncharacterized protein</fullName>
    </submittedName>
</protein>
<proteinExistence type="predicted"/>
<dbReference type="Proteomes" id="UP000294547">
    <property type="component" value="Unassembled WGS sequence"/>
</dbReference>
<gene>
    <name evidence="1" type="ORF">EDD54_1280</name>
</gene>
<evidence type="ECO:0000313" key="1">
    <source>
        <dbReference type="EMBL" id="TDP87386.1"/>
    </source>
</evidence>
<dbReference type="EMBL" id="SNXY01000006">
    <property type="protein sequence ID" value="TDP87386.1"/>
    <property type="molecule type" value="Genomic_DNA"/>
</dbReference>
<sequence>MKLIGSLAEGLLREQLLRSNAALNDGSDDRLVDALRAETANVADAFVLDWVMDQGEDIYTVLVSPDEIVVVEVPRDDGEILVVRRTLADYRRGCRKSARIKIAVALDLLASRARDASRTRTTTRS</sequence>
<dbReference type="AlphaFoldDB" id="A0A4R6RNJ0"/>
<reference evidence="1 2" key="1">
    <citation type="submission" date="2019-03" db="EMBL/GenBank/DDBJ databases">
        <title>Genomic Encyclopedia of Type Strains, Phase IV (KMG-IV): sequencing the most valuable type-strain genomes for metagenomic binning, comparative biology and taxonomic classification.</title>
        <authorList>
            <person name="Goeker M."/>
        </authorList>
    </citation>
    <scope>NUCLEOTIDE SEQUENCE [LARGE SCALE GENOMIC DNA]</scope>
    <source>
        <strain evidence="1 2">DSM 102969</strain>
    </source>
</reference>
<accession>A0A4R6RNJ0</accession>
<comment type="caution">
    <text evidence="1">The sequence shown here is derived from an EMBL/GenBank/DDBJ whole genome shotgun (WGS) entry which is preliminary data.</text>
</comment>
<keyword evidence="2" id="KW-1185">Reference proteome</keyword>
<evidence type="ECO:0000313" key="2">
    <source>
        <dbReference type="Proteomes" id="UP000294547"/>
    </source>
</evidence>